<evidence type="ECO:0000313" key="3">
    <source>
        <dbReference type="Proteomes" id="UP000326354"/>
    </source>
</evidence>
<reference evidence="2 3" key="1">
    <citation type="submission" date="2019-08" db="EMBL/GenBank/DDBJ databases">
        <title>Complete genome sequence of Candidatus Uab amorphum.</title>
        <authorList>
            <person name="Shiratori T."/>
            <person name="Suzuki S."/>
            <person name="Kakizawa Y."/>
            <person name="Ishida K."/>
        </authorList>
    </citation>
    <scope>NUCLEOTIDE SEQUENCE [LARGE SCALE GENOMIC DNA]</scope>
    <source>
        <strain evidence="2 3">SRT547</strain>
    </source>
</reference>
<accession>A0A5S9F535</accession>
<proteinExistence type="predicted"/>
<dbReference type="Proteomes" id="UP000326354">
    <property type="component" value="Chromosome"/>
</dbReference>
<protein>
    <recommendedName>
        <fullName evidence="1">FHA domain-containing protein</fullName>
    </recommendedName>
</protein>
<sequence length="201" mass="23424">MGDHLTSITLKDIAKLKEPRETYLDLLRFDEKEVQEKIANSAPIVKVFLTRLEPKHIFYSDAKKLVPLLKSPQYEEVIVTEKELFDLEDLGRAMCLAIGRYAHNHFRTFLDENAVDMDPFVSREHGLIFLNKRRKVCYHDIGTFKKGSTNGTKLNDISVVKNEITNWDTNDYFGFGECISTIKNGERIMESRFKLRYQNIE</sequence>
<dbReference type="EMBL" id="AP019860">
    <property type="protein sequence ID" value="BBM85239.1"/>
    <property type="molecule type" value="Genomic_DNA"/>
</dbReference>
<feature type="domain" description="FHA" evidence="1">
    <location>
        <begin position="96"/>
        <end position="159"/>
    </location>
</feature>
<dbReference type="SUPFAM" id="SSF49879">
    <property type="entry name" value="SMAD/FHA domain"/>
    <property type="match status" value="1"/>
</dbReference>
<dbReference type="Pfam" id="PF00498">
    <property type="entry name" value="FHA"/>
    <property type="match status" value="1"/>
</dbReference>
<gene>
    <name evidence="2" type="ORF">UABAM_03602</name>
</gene>
<dbReference type="KEGG" id="uam:UABAM_03602"/>
<dbReference type="PROSITE" id="PS50006">
    <property type="entry name" value="FHA_DOMAIN"/>
    <property type="match status" value="1"/>
</dbReference>
<organism evidence="2 3">
    <name type="scientific">Uabimicrobium amorphum</name>
    <dbReference type="NCBI Taxonomy" id="2596890"/>
    <lineage>
        <taxon>Bacteria</taxon>
        <taxon>Pseudomonadati</taxon>
        <taxon>Planctomycetota</taxon>
        <taxon>Candidatus Uabimicrobiia</taxon>
        <taxon>Candidatus Uabimicrobiales</taxon>
        <taxon>Candidatus Uabimicrobiaceae</taxon>
        <taxon>Candidatus Uabimicrobium</taxon>
    </lineage>
</organism>
<dbReference type="RefSeq" id="WP_151969352.1">
    <property type="nucleotide sequence ID" value="NZ_AP019860.1"/>
</dbReference>
<evidence type="ECO:0000313" key="2">
    <source>
        <dbReference type="EMBL" id="BBM85239.1"/>
    </source>
</evidence>
<dbReference type="InterPro" id="IPR008984">
    <property type="entry name" value="SMAD_FHA_dom_sf"/>
</dbReference>
<dbReference type="Gene3D" id="2.60.200.20">
    <property type="match status" value="1"/>
</dbReference>
<keyword evidence="3" id="KW-1185">Reference proteome</keyword>
<evidence type="ECO:0000259" key="1">
    <source>
        <dbReference type="PROSITE" id="PS50006"/>
    </source>
</evidence>
<name>A0A5S9F535_UABAM</name>
<dbReference type="InterPro" id="IPR000253">
    <property type="entry name" value="FHA_dom"/>
</dbReference>
<dbReference type="AlphaFoldDB" id="A0A5S9F535"/>